<protein>
    <recommendedName>
        <fullName evidence="3">Reverse transcriptase</fullName>
    </recommendedName>
</protein>
<dbReference type="PANTHER" id="PTHR19446">
    <property type="entry name" value="REVERSE TRANSCRIPTASES"/>
    <property type="match status" value="1"/>
</dbReference>
<dbReference type="EMBL" id="JAUCMX010000007">
    <property type="protein sequence ID" value="KAK3540447.1"/>
    <property type="molecule type" value="Genomic_DNA"/>
</dbReference>
<organism evidence="1 2">
    <name type="scientific">Hemibagrus guttatus</name>
    <dbReference type="NCBI Taxonomy" id="175788"/>
    <lineage>
        <taxon>Eukaryota</taxon>
        <taxon>Metazoa</taxon>
        <taxon>Chordata</taxon>
        <taxon>Craniata</taxon>
        <taxon>Vertebrata</taxon>
        <taxon>Euteleostomi</taxon>
        <taxon>Actinopterygii</taxon>
        <taxon>Neopterygii</taxon>
        <taxon>Teleostei</taxon>
        <taxon>Ostariophysi</taxon>
        <taxon>Siluriformes</taxon>
        <taxon>Bagridae</taxon>
        <taxon>Hemibagrus</taxon>
    </lineage>
</organism>
<proteinExistence type="predicted"/>
<evidence type="ECO:0000313" key="1">
    <source>
        <dbReference type="EMBL" id="KAK3540447.1"/>
    </source>
</evidence>
<evidence type="ECO:0008006" key="3">
    <source>
        <dbReference type="Google" id="ProtNLM"/>
    </source>
</evidence>
<reference evidence="1" key="1">
    <citation type="submission" date="2023-06" db="EMBL/GenBank/DDBJ databases">
        <title>Male Hemibagrus guttatus genome.</title>
        <authorList>
            <person name="Bian C."/>
        </authorList>
    </citation>
    <scope>NUCLEOTIDE SEQUENCE</scope>
    <source>
        <strain evidence="1">Male_cb2023</strain>
        <tissue evidence="1">Muscle</tissue>
    </source>
</reference>
<comment type="caution">
    <text evidence="1">The sequence shown here is derived from an EMBL/GenBank/DDBJ whole genome shotgun (WGS) entry which is preliminary data.</text>
</comment>
<sequence length="166" mass="18772">MENGRAPGIGGLPVEFYKTFWAVIGQDVLEVLRDSMNVGQLPLCCRRAVLTLLPKKGDLTHLNNWHPVSLLCTDIKLLSKALASRPTKAMDQITHQDQLYCVPDSQLLHRWRTARTSEERIQLMDYQITETNPAEEGPFPQLDIAPDLDGSEGPLLECWAVREMDF</sequence>
<feature type="non-terminal residue" evidence="1">
    <location>
        <position position="166"/>
    </location>
</feature>
<evidence type="ECO:0000313" key="2">
    <source>
        <dbReference type="Proteomes" id="UP001274896"/>
    </source>
</evidence>
<gene>
    <name evidence="1" type="ORF">QTP70_030999</name>
</gene>
<dbReference type="Proteomes" id="UP001274896">
    <property type="component" value="Unassembled WGS sequence"/>
</dbReference>
<keyword evidence="2" id="KW-1185">Reference proteome</keyword>
<name>A0AAE0V4M9_9TELE</name>
<dbReference type="AlphaFoldDB" id="A0AAE0V4M9"/>
<accession>A0AAE0V4M9</accession>